<accession>A0ABS9YL05</accession>
<evidence type="ECO:0000313" key="3">
    <source>
        <dbReference type="Proteomes" id="UP001165269"/>
    </source>
</evidence>
<proteinExistence type="predicted"/>
<name>A0ABS9YL05_9ACTN</name>
<dbReference type="RefSeq" id="WP_242775877.1">
    <property type="nucleotide sequence ID" value="NZ_JALDAY010000016.1"/>
</dbReference>
<protein>
    <recommendedName>
        <fullName evidence="4">Excreted virulence factor EspC (Type VII ESX diderm)</fullName>
    </recommendedName>
</protein>
<feature type="compositionally biased region" description="Low complexity" evidence="1">
    <location>
        <begin position="12"/>
        <end position="23"/>
    </location>
</feature>
<organism evidence="2 3">
    <name type="scientific">Streptomyces cylindrosporus</name>
    <dbReference type="NCBI Taxonomy" id="2927583"/>
    <lineage>
        <taxon>Bacteria</taxon>
        <taxon>Bacillati</taxon>
        <taxon>Actinomycetota</taxon>
        <taxon>Actinomycetes</taxon>
        <taxon>Kitasatosporales</taxon>
        <taxon>Streptomycetaceae</taxon>
        <taxon>Streptomyces</taxon>
    </lineage>
</organism>
<feature type="compositionally biased region" description="Low complexity" evidence="1">
    <location>
        <begin position="44"/>
        <end position="55"/>
    </location>
</feature>
<keyword evidence="3" id="KW-1185">Reference proteome</keyword>
<feature type="region of interest" description="Disordered" evidence="1">
    <location>
        <begin position="1"/>
        <end position="55"/>
    </location>
</feature>
<evidence type="ECO:0000256" key="1">
    <source>
        <dbReference type="SAM" id="MobiDB-lite"/>
    </source>
</evidence>
<dbReference type="Proteomes" id="UP001165269">
    <property type="component" value="Unassembled WGS sequence"/>
</dbReference>
<sequence>MSQPVDPRLSYAQVSAPATTAAPQPEPSPSPGPTPTPPPPAPPVWGGDPDVGVSSSFLRDRADVCDSTSEIIRKTRGAAEDADGDLAKAAAGWSFVGSIDDMQRRWEALLKVVTDRLDEAAQNFRDSADAYDRNEVATASQFADRHAPNPFR</sequence>
<dbReference type="EMBL" id="JALDAY010000016">
    <property type="protein sequence ID" value="MCI3277894.1"/>
    <property type="molecule type" value="Genomic_DNA"/>
</dbReference>
<gene>
    <name evidence="2" type="ORF">MQP27_43190</name>
</gene>
<feature type="compositionally biased region" description="Pro residues" evidence="1">
    <location>
        <begin position="24"/>
        <end position="43"/>
    </location>
</feature>
<comment type="caution">
    <text evidence="2">The sequence shown here is derived from an EMBL/GenBank/DDBJ whole genome shotgun (WGS) entry which is preliminary data.</text>
</comment>
<evidence type="ECO:0000313" key="2">
    <source>
        <dbReference type="EMBL" id="MCI3277894.1"/>
    </source>
</evidence>
<reference evidence="2" key="1">
    <citation type="submission" date="2022-03" db="EMBL/GenBank/DDBJ databases">
        <title>Streptomyces 7R015 and 7R016 isolated from Barleria lupulina in Thailand.</title>
        <authorList>
            <person name="Kanchanasin P."/>
            <person name="Phongsopitanun W."/>
            <person name="Tanasupawat S."/>
        </authorList>
    </citation>
    <scope>NUCLEOTIDE SEQUENCE</scope>
    <source>
        <strain evidence="2">7R015</strain>
    </source>
</reference>
<evidence type="ECO:0008006" key="4">
    <source>
        <dbReference type="Google" id="ProtNLM"/>
    </source>
</evidence>